<keyword evidence="4" id="KW-1185">Reference proteome</keyword>
<feature type="region of interest" description="Disordered" evidence="2">
    <location>
        <begin position="1"/>
        <end position="39"/>
    </location>
</feature>
<dbReference type="PANTHER" id="PTHR46696:SF1">
    <property type="entry name" value="CYTOCHROME P450 YJIB-RELATED"/>
    <property type="match status" value="1"/>
</dbReference>
<dbReference type="GO" id="GO:0005506">
    <property type="term" value="F:iron ion binding"/>
    <property type="evidence" value="ECO:0007669"/>
    <property type="project" value="InterPro"/>
</dbReference>
<dbReference type="EMBL" id="FOET01000001">
    <property type="protein sequence ID" value="SEP65871.1"/>
    <property type="molecule type" value="Genomic_DNA"/>
</dbReference>
<feature type="compositionally biased region" description="Low complexity" evidence="2">
    <location>
        <begin position="22"/>
        <end position="33"/>
    </location>
</feature>
<feature type="compositionally biased region" description="Low complexity" evidence="2">
    <location>
        <begin position="1"/>
        <end position="14"/>
    </location>
</feature>
<proteinExistence type="inferred from homology"/>
<dbReference type="AlphaFoldDB" id="A0A1H8ZNM4"/>
<dbReference type="Proteomes" id="UP000199055">
    <property type="component" value="Unassembled WGS sequence"/>
</dbReference>
<feature type="region of interest" description="Disordered" evidence="2">
    <location>
        <begin position="362"/>
        <end position="389"/>
    </location>
</feature>
<dbReference type="PROSITE" id="PS00086">
    <property type="entry name" value="CYTOCHROME_P450"/>
    <property type="match status" value="1"/>
</dbReference>
<dbReference type="PRINTS" id="PR00359">
    <property type="entry name" value="BP450"/>
</dbReference>
<evidence type="ECO:0000313" key="4">
    <source>
        <dbReference type="Proteomes" id="UP000199055"/>
    </source>
</evidence>
<dbReference type="GO" id="GO:0004497">
    <property type="term" value="F:monooxygenase activity"/>
    <property type="evidence" value="ECO:0007669"/>
    <property type="project" value="InterPro"/>
</dbReference>
<dbReference type="InterPro" id="IPR017972">
    <property type="entry name" value="Cyt_P450_CS"/>
</dbReference>
<dbReference type="Gene3D" id="1.10.630.10">
    <property type="entry name" value="Cytochrome P450"/>
    <property type="match status" value="1"/>
</dbReference>
<dbReference type="GO" id="GO:0020037">
    <property type="term" value="F:heme binding"/>
    <property type="evidence" value="ECO:0007669"/>
    <property type="project" value="InterPro"/>
</dbReference>
<evidence type="ECO:0000256" key="2">
    <source>
        <dbReference type="SAM" id="MobiDB-lite"/>
    </source>
</evidence>
<dbReference type="GO" id="GO:0016705">
    <property type="term" value="F:oxidoreductase activity, acting on paired donors, with incorporation or reduction of molecular oxygen"/>
    <property type="evidence" value="ECO:0007669"/>
    <property type="project" value="InterPro"/>
</dbReference>
<feature type="compositionally biased region" description="Low complexity" evidence="2">
    <location>
        <begin position="448"/>
        <end position="483"/>
    </location>
</feature>
<sequence length="506" mass="54133">MSTPHSSGPGLPSTGPLPGPSTDPHGGAPAAGAVPPPGCPAHAAGATPLYGPEASADPLGLYERMRAEHGAIAPVLLEGGVPAWLLLGYDEILQVARNPRRFARDPRLWRDWREGRIPGDSPLAPVLAWRPDCISQDGPEHRRLRGAVKDSLERFDRRAIRRAVHRRAHQLVDAFATAGQAELVGQFALSLPMMVLTDLYGLPEEEGARLVEASRQLVGGTEKALEADRHIHRILGRLVAAKHLAPGPDLASWLIAHEAGLSDDEVRQHLRLVLVLAHEATTNLMVGTLRMVLTDPRFRGTLNGGQMTLPAAVEQILWDEPPLTVLPGRFPRYDMEIAGREVREGDLLLLGLAAGNADPATGRTAGQEMHGNRSHLSFNSGPHECPGQDIGRAVTGSGIDTLIARLPDLRLAVPEEELTWTSSSWSRRLDALPVRFTPRHDRNPFARPPAGGRRPRPSEAAPAAAALAGSAARAADPAAPAGAVRTGPGRGPAGLWRRLRGRVQPG</sequence>
<dbReference type="PANTHER" id="PTHR46696">
    <property type="entry name" value="P450, PUTATIVE (EUROFUNG)-RELATED"/>
    <property type="match status" value="1"/>
</dbReference>
<name>A0A1H8ZNM4_9ACTN</name>
<dbReference type="STRING" id="403935.SAMN05216481_101630"/>
<reference evidence="3 4" key="1">
    <citation type="submission" date="2016-10" db="EMBL/GenBank/DDBJ databases">
        <authorList>
            <person name="de Groot N.N."/>
        </authorList>
    </citation>
    <scope>NUCLEOTIDE SEQUENCE [LARGE SCALE GENOMIC DNA]</scope>
    <source>
        <strain evidence="3 4">CGMCC 4.3519</strain>
    </source>
</reference>
<evidence type="ECO:0000256" key="1">
    <source>
        <dbReference type="ARBA" id="ARBA00010617"/>
    </source>
</evidence>
<gene>
    <name evidence="3" type="ORF">SAMN05216481_101630</name>
</gene>
<evidence type="ECO:0000313" key="3">
    <source>
        <dbReference type="EMBL" id="SEP65871.1"/>
    </source>
</evidence>
<dbReference type="InterPro" id="IPR002397">
    <property type="entry name" value="Cyt_P450_B"/>
</dbReference>
<dbReference type="RefSeq" id="WP_245769803.1">
    <property type="nucleotide sequence ID" value="NZ_FOET01000001.1"/>
</dbReference>
<protein>
    <submittedName>
        <fullName evidence="3">Cytochrome P450</fullName>
    </submittedName>
</protein>
<dbReference type="CDD" id="cd20623">
    <property type="entry name" value="CYP_unk"/>
    <property type="match status" value="1"/>
</dbReference>
<dbReference type="InterPro" id="IPR036396">
    <property type="entry name" value="Cyt_P450_sf"/>
</dbReference>
<organism evidence="3 4">
    <name type="scientific">Streptomyces radiopugnans</name>
    <dbReference type="NCBI Taxonomy" id="403935"/>
    <lineage>
        <taxon>Bacteria</taxon>
        <taxon>Bacillati</taxon>
        <taxon>Actinomycetota</taxon>
        <taxon>Actinomycetes</taxon>
        <taxon>Kitasatosporales</taxon>
        <taxon>Streptomycetaceae</taxon>
        <taxon>Streptomyces</taxon>
    </lineage>
</organism>
<feature type="region of interest" description="Disordered" evidence="2">
    <location>
        <begin position="438"/>
        <end position="506"/>
    </location>
</feature>
<accession>A0A1H8ZNM4</accession>
<comment type="similarity">
    <text evidence="1">Belongs to the cytochrome P450 family.</text>
</comment>
<feature type="compositionally biased region" description="Basic residues" evidence="2">
    <location>
        <begin position="497"/>
        <end position="506"/>
    </location>
</feature>
<dbReference type="SUPFAM" id="SSF48264">
    <property type="entry name" value="Cytochrome P450"/>
    <property type="match status" value="1"/>
</dbReference>